<dbReference type="PROSITE" id="PS00052">
    <property type="entry name" value="RIBOSOMAL_S7"/>
    <property type="match status" value="1"/>
</dbReference>
<dbReference type="Pfam" id="PF00177">
    <property type="entry name" value="Ribosomal_S7"/>
    <property type="match status" value="1"/>
</dbReference>
<dbReference type="InterPro" id="IPR023798">
    <property type="entry name" value="Ribosomal_uS7_dom"/>
</dbReference>
<evidence type="ECO:0000313" key="9">
    <source>
        <dbReference type="EMBL" id="GGG89783.1"/>
    </source>
</evidence>
<comment type="caution">
    <text evidence="9">The sequence shown here is derived from an EMBL/GenBank/DDBJ whole genome shotgun (WGS) entry which is preliminary data.</text>
</comment>
<gene>
    <name evidence="6 9" type="primary">rpsG</name>
    <name evidence="9" type="ORF">GCM10011416_02860</name>
</gene>
<dbReference type="SUPFAM" id="SSF47973">
    <property type="entry name" value="Ribosomal protein S7"/>
    <property type="match status" value="1"/>
</dbReference>
<dbReference type="FunFam" id="1.10.455.10:FF:000001">
    <property type="entry name" value="30S ribosomal protein S7"/>
    <property type="match status" value="1"/>
</dbReference>
<reference evidence="9" key="1">
    <citation type="journal article" date="2014" name="Int. J. Syst. Evol. Microbiol.">
        <title>Complete genome sequence of Corynebacterium casei LMG S-19264T (=DSM 44701T), isolated from a smear-ripened cheese.</title>
        <authorList>
            <consortium name="US DOE Joint Genome Institute (JGI-PGF)"/>
            <person name="Walter F."/>
            <person name="Albersmeier A."/>
            <person name="Kalinowski J."/>
            <person name="Ruckert C."/>
        </authorList>
    </citation>
    <scope>NUCLEOTIDE SEQUENCE</scope>
    <source>
        <strain evidence="9">CGMCC 1.15763</strain>
    </source>
</reference>
<name>A0A917MBM2_9FLAO</name>
<dbReference type="GO" id="GO:0003735">
    <property type="term" value="F:structural constituent of ribosome"/>
    <property type="evidence" value="ECO:0007669"/>
    <property type="project" value="InterPro"/>
</dbReference>
<dbReference type="GO" id="GO:0019843">
    <property type="term" value="F:rRNA binding"/>
    <property type="evidence" value="ECO:0007669"/>
    <property type="project" value="UniProtKB-UniRule"/>
</dbReference>
<dbReference type="EMBL" id="BMJW01000001">
    <property type="protein sequence ID" value="GGG89783.1"/>
    <property type="molecule type" value="Genomic_DNA"/>
</dbReference>
<keyword evidence="5 6" id="KW-0687">Ribonucleoprotein</keyword>
<evidence type="ECO:0000256" key="3">
    <source>
        <dbReference type="ARBA" id="ARBA00022884"/>
    </source>
</evidence>
<evidence type="ECO:0000256" key="1">
    <source>
        <dbReference type="ARBA" id="ARBA00007151"/>
    </source>
</evidence>
<feature type="domain" description="Small ribosomal subunit protein uS7" evidence="8">
    <location>
        <begin position="1"/>
        <end position="152"/>
    </location>
</feature>
<dbReference type="PANTHER" id="PTHR11205">
    <property type="entry name" value="RIBOSOMAL PROTEIN S7"/>
    <property type="match status" value="1"/>
</dbReference>
<evidence type="ECO:0000256" key="2">
    <source>
        <dbReference type="ARBA" id="ARBA00022730"/>
    </source>
</evidence>
<reference evidence="9" key="2">
    <citation type="submission" date="2020-09" db="EMBL/GenBank/DDBJ databases">
        <authorList>
            <person name="Sun Q."/>
            <person name="Zhou Y."/>
        </authorList>
    </citation>
    <scope>NUCLEOTIDE SEQUENCE</scope>
    <source>
        <strain evidence="9">CGMCC 1.15763</strain>
    </source>
</reference>
<dbReference type="GO" id="GO:0006412">
    <property type="term" value="P:translation"/>
    <property type="evidence" value="ECO:0007669"/>
    <property type="project" value="UniProtKB-UniRule"/>
</dbReference>
<dbReference type="InterPro" id="IPR005717">
    <property type="entry name" value="Ribosomal_uS7_bac/org-type"/>
</dbReference>
<dbReference type="InterPro" id="IPR000235">
    <property type="entry name" value="Ribosomal_uS7"/>
</dbReference>
<evidence type="ECO:0000256" key="7">
    <source>
        <dbReference type="RuleBase" id="RU003619"/>
    </source>
</evidence>
<dbReference type="AlphaFoldDB" id="A0A917MBM2"/>
<keyword evidence="10" id="KW-1185">Reference proteome</keyword>
<organism evidence="9 10">
    <name type="scientific">Polaribacter pacificus</name>
    <dbReference type="NCBI Taxonomy" id="1775173"/>
    <lineage>
        <taxon>Bacteria</taxon>
        <taxon>Pseudomonadati</taxon>
        <taxon>Bacteroidota</taxon>
        <taxon>Flavobacteriia</taxon>
        <taxon>Flavobacteriales</taxon>
        <taxon>Flavobacteriaceae</taxon>
    </lineage>
</organism>
<protein>
    <recommendedName>
        <fullName evidence="6">Small ribosomal subunit protein uS7</fullName>
    </recommendedName>
</protein>
<comment type="similarity">
    <text evidence="1 6 7">Belongs to the universal ribosomal protein uS7 family.</text>
</comment>
<dbReference type="GO" id="GO:0000049">
    <property type="term" value="F:tRNA binding"/>
    <property type="evidence" value="ECO:0007669"/>
    <property type="project" value="UniProtKB-UniRule"/>
</dbReference>
<comment type="function">
    <text evidence="6">One of the primary rRNA binding proteins, it binds directly to 16S rRNA where it nucleates assembly of the head domain of the 30S subunit. Is located at the subunit interface close to the decoding center, probably blocks exit of the E-site tRNA.</text>
</comment>
<evidence type="ECO:0000256" key="4">
    <source>
        <dbReference type="ARBA" id="ARBA00022980"/>
    </source>
</evidence>
<dbReference type="InterPro" id="IPR020606">
    <property type="entry name" value="Ribosomal_uS7_CS"/>
</dbReference>
<dbReference type="InterPro" id="IPR036823">
    <property type="entry name" value="Ribosomal_uS7_dom_sf"/>
</dbReference>
<dbReference type="PIRSF" id="PIRSF002122">
    <property type="entry name" value="RPS7p_RPS7a_RPS5e_RPS7o"/>
    <property type="match status" value="1"/>
</dbReference>
<sequence>MRKRRAKKRILLPDPKFNDQLVTRFVNNLMWDGKKSVAFKVFYDALEIVEQKKGEEEEKSALEIWKEALSNVMPHVEVRSKRVGGATFQIPMQIRPDRKVSLAIKWLILHTRKRNEKTMAQRLAAEVLAAAKEEGAAVKKRVDVHKMAEANKAFSHFRF</sequence>
<dbReference type="CDD" id="cd14869">
    <property type="entry name" value="uS7_Bacteria"/>
    <property type="match status" value="1"/>
</dbReference>
<evidence type="ECO:0000256" key="5">
    <source>
        <dbReference type="ARBA" id="ARBA00023274"/>
    </source>
</evidence>
<keyword evidence="6" id="KW-0820">tRNA-binding</keyword>
<dbReference type="GO" id="GO:0015935">
    <property type="term" value="C:small ribosomal subunit"/>
    <property type="evidence" value="ECO:0007669"/>
    <property type="project" value="InterPro"/>
</dbReference>
<comment type="subunit">
    <text evidence="6">Part of the 30S ribosomal subunit. Contacts proteins S9 and S11.</text>
</comment>
<keyword evidence="3 6" id="KW-0694">RNA-binding</keyword>
<keyword evidence="4 6" id="KW-0689">Ribosomal protein</keyword>
<dbReference type="RefSeq" id="WP_188597491.1">
    <property type="nucleotide sequence ID" value="NZ_BMJW01000001.1"/>
</dbReference>
<proteinExistence type="inferred from homology"/>
<dbReference type="Gene3D" id="1.10.455.10">
    <property type="entry name" value="Ribosomal protein S7 domain"/>
    <property type="match status" value="1"/>
</dbReference>
<keyword evidence="2 6" id="KW-0699">rRNA-binding</keyword>
<evidence type="ECO:0000313" key="10">
    <source>
        <dbReference type="Proteomes" id="UP000633278"/>
    </source>
</evidence>
<evidence type="ECO:0000259" key="8">
    <source>
        <dbReference type="Pfam" id="PF00177"/>
    </source>
</evidence>
<dbReference type="HAMAP" id="MF_00480_B">
    <property type="entry name" value="Ribosomal_uS7_B"/>
    <property type="match status" value="1"/>
</dbReference>
<dbReference type="NCBIfam" id="TIGR01029">
    <property type="entry name" value="rpsG_bact"/>
    <property type="match status" value="1"/>
</dbReference>
<accession>A0A917MBM2</accession>
<dbReference type="Proteomes" id="UP000633278">
    <property type="component" value="Unassembled WGS sequence"/>
</dbReference>
<evidence type="ECO:0000256" key="6">
    <source>
        <dbReference type="HAMAP-Rule" id="MF_00480"/>
    </source>
</evidence>